<evidence type="ECO:0000313" key="2">
    <source>
        <dbReference type="EMBL" id="TKI58135.1"/>
    </source>
</evidence>
<dbReference type="InterPro" id="IPR018710">
    <property type="entry name" value="DUF2232"/>
</dbReference>
<dbReference type="OrthoDB" id="2987886at2"/>
<dbReference type="PANTHER" id="PTHR41324:SF1">
    <property type="entry name" value="DUF2232 DOMAIN-CONTAINING PROTEIN"/>
    <property type="match status" value="1"/>
</dbReference>
<gene>
    <name evidence="2" type="ORF">E8L90_23625</name>
</gene>
<keyword evidence="1" id="KW-0812">Transmembrane</keyword>
<feature type="transmembrane region" description="Helical" evidence="1">
    <location>
        <begin position="56"/>
        <end position="85"/>
    </location>
</feature>
<keyword evidence="3" id="KW-1185">Reference proteome</keyword>
<protein>
    <submittedName>
        <fullName evidence="2">DUF2232 domain-containing protein</fullName>
    </submittedName>
</protein>
<organism evidence="2 3">
    <name type="scientific">Brevibacillus antibioticus</name>
    <dbReference type="NCBI Taxonomy" id="2570228"/>
    <lineage>
        <taxon>Bacteria</taxon>
        <taxon>Bacillati</taxon>
        <taxon>Bacillota</taxon>
        <taxon>Bacilli</taxon>
        <taxon>Bacillales</taxon>
        <taxon>Paenibacillaceae</taxon>
        <taxon>Brevibacillus</taxon>
    </lineage>
</organism>
<dbReference type="AlphaFoldDB" id="A0A4U2YCP9"/>
<accession>A0A4U2YCP9</accession>
<name>A0A4U2YCP9_9BACL</name>
<dbReference type="PANTHER" id="PTHR41324">
    <property type="entry name" value="MEMBRANE PROTEIN-RELATED"/>
    <property type="match status" value="1"/>
</dbReference>
<evidence type="ECO:0000313" key="3">
    <source>
        <dbReference type="Proteomes" id="UP000307841"/>
    </source>
</evidence>
<keyword evidence="1" id="KW-1133">Transmembrane helix</keyword>
<sequence length="310" mass="34377">MPSKTKHLAENALMLGIALVLLFLSTYTVLGGLVSFLIPLPFILLAVNRTVPNMVWISLVFTFLGWIITGPFAAATLAFSSAVWGSVMGIFYARKGAALPAIVAGAGVAFLSVVSMMAFMAFGMNVDFNVIMQEVAKLRPAMVPKEQFDQLLELGKIILPTSIVMFSFLSTAIIHGLARWSGRRLRRPIPALKPIREWNFPRSLLYYYFIAMISLLLFAESMQGTFWEIALMNLKVMLDAVFTLQGLSFCLFAAYLYGWKGWAIALVVCLFIFLSPSTIITILGLVLSLVGIFDLGIRLREKLETRVKRG</sequence>
<feature type="transmembrane region" description="Helical" evidence="1">
    <location>
        <begin position="157"/>
        <end position="178"/>
    </location>
</feature>
<comment type="caution">
    <text evidence="2">The sequence shown here is derived from an EMBL/GenBank/DDBJ whole genome shotgun (WGS) entry which is preliminary data.</text>
</comment>
<feature type="transmembrane region" description="Helical" evidence="1">
    <location>
        <begin position="236"/>
        <end position="257"/>
    </location>
</feature>
<proteinExistence type="predicted"/>
<dbReference type="EMBL" id="SZNK01000001">
    <property type="protein sequence ID" value="TKI58135.1"/>
    <property type="molecule type" value="Genomic_DNA"/>
</dbReference>
<keyword evidence="1" id="KW-0472">Membrane</keyword>
<feature type="transmembrane region" description="Helical" evidence="1">
    <location>
        <begin position="205"/>
        <end position="224"/>
    </location>
</feature>
<feature type="transmembrane region" description="Helical" evidence="1">
    <location>
        <begin position="264"/>
        <end position="293"/>
    </location>
</feature>
<feature type="transmembrane region" description="Helical" evidence="1">
    <location>
        <begin position="97"/>
        <end position="122"/>
    </location>
</feature>
<feature type="transmembrane region" description="Helical" evidence="1">
    <location>
        <begin position="12"/>
        <end position="44"/>
    </location>
</feature>
<dbReference type="RefSeq" id="WP_137031587.1">
    <property type="nucleotide sequence ID" value="NZ_SZNK01000001.1"/>
</dbReference>
<dbReference type="Proteomes" id="UP000307841">
    <property type="component" value="Unassembled WGS sequence"/>
</dbReference>
<dbReference type="Pfam" id="PF09991">
    <property type="entry name" value="DUF2232"/>
    <property type="match status" value="1"/>
</dbReference>
<reference evidence="2 3" key="1">
    <citation type="submission" date="2019-04" db="EMBL/GenBank/DDBJ databases">
        <title>Whole genome sequencing of Brevibacillus sp. TGS2-1.</title>
        <authorList>
            <person name="Choi A."/>
        </authorList>
    </citation>
    <scope>NUCLEOTIDE SEQUENCE [LARGE SCALE GENOMIC DNA]</scope>
    <source>
        <strain evidence="2 3">TGS2-1</strain>
    </source>
</reference>
<evidence type="ECO:0000256" key="1">
    <source>
        <dbReference type="SAM" id="Phobius"/>
    </source>
</evidence>